<dbReference type="InterPro" id="IPR054028">
    <property type="entry name" value="TarS/TarP_linker"/>
</dbReference>
<dbReference type="CDD" id="cd00761">
    <property type="entry name" value="Glyco_tranf_GTA_type"/>
    <property type="match status" value="1"/>
</dbReference>
<evidence type="ECO:0000259" key="2">
    <source>
        <dbReference type="Pfam" id="PF22181"/>
    </source>
</evidence>
<name>A0AA41TZ94_9ACTN</name>
<dbReference type="InterPro" id="IPR050834">
    <property type="entry name" value="Glycosyltransf_2"/>
</dbReference>
<dbReference type="AlphaFoldDB" id="A0AA41TZ94"/>
<dbReference type="PANTHER" id="PTHR43685:SF2">
    <property type="entry name" value="GLYCOSYLTRANSFERASE 2-LIKE DOMAIN-CONTAINING PROTEIN"/>
    <property type="match status" value="1"/>
</dbReference>
<evidence type="ECO:0000259" key="1">
    <source>
        <dbReference type="Pfam" id="PF00535"/>
    </source>
</evidence>
<protein>
    <submittedName>
        <fullName evidence="3">Glycosyltransferase</fullName>
    </submittedName>
</protein>
<dbReference type="Gene3D" id="3.90.550.10">
    <property type="entry name" value="Spore Coat Polysaccharide Biosynthesis Protein SpsA, Chain A"/>
    <property type="match status" value="1"/>
</dbReference>
<sequence length="638" mass="68442">MRVTVVVPVHDVGPHFRPCLESLRAQTLPREDFEVVFVDDGSGDGSGRRMTEEVALSRNLRVVQLPHTGGPGAARNTGLDQARGEFVLFVDDRDRLAPEALEALYAKASATGADIVVPRTAGHGRTVPQDAWAVPLDHGHLLTHPQLAAALTPRMLFRRSFLQEQQLRFAEGPVPLGGEAFALRAHLTARSVAVVHDRVCYHRAQPVRGLPAAADGSGAPDAGHARALSASGLFDLLDWALEAGPVKDQVAAVCYRSALLDALPEHVKRTPGPALADLVGRWSEVANRRVAPSADAYLPMFARVRSAVLRTGRPEAVAALLEAEAGITHQPCLDGAEWRGGRFTVEVSTHLVRHVKGRAPEPVRFVQDGDHLRWDLPAGLAALPGVAQAAAATGELPAARLRAVARHRELGEELVLPGEHLLTAVQLGRNAQGLATFALRIDATSHFDPVPQHGAVPAGLWDFSAELAVCGHTVVRRLGNQRGVLVDARMRVAFVPGPTFVDPYWTNNDFLTVWVSPTTYAPLRKGLREAERSLVRADGQQVSVQIPLELGGLPEPVPVVVSLTAPDAPAAHCRGVIDAPAAPDLAVLRFTVPVAELPVAAEAAWRLGVGRDTTAADLRLNLRYHAPDGRWAVERVPQ</sequence>
<dbReference type="InterPro" id="IPR029044">
    <property type="entry name" value="Nucleotide-diphossugar_trans"/>
</dbReference>
<dbReference type="EMBL" id="JAKFHA010000003">
    <property type="protein sequence ID" value="MCF2527266.1"/>
    <property type="molecule type" value="Genomic_DNA"/>
</dbReference>
<evidence type="ECO:0000313" key="4">
    <source>
        <dbReference type="Proteomes" id="UP001165378"/>
    </source>
</evidence>
<dbReference type="Proteomes" id="UP001165378">
    <property type="component" value="Unassembled WGS sequence"/>
</dbReference>
<dbReference type="SUPFAM" id="SSF53448">
    <property type="entry name" value="Nucleotide-diphospho-sugar transferases"/>
    <property type="match status" value="1"/>
</dbReference>
<feature type="domain" description="Glycosyltransferase 2-like" evidence="1">
    <location>
        <begin position="4"/>
        <end position="133"/>
    </location>
</feature>
<dbReference type="Pfam" id="PF22181">
    <property type="entry name" value="TarS_linker"/>
    <property type="match status" value="1"/>
</dbReference>
<dbReference type="Pfam" id="PF00535">
    <property type="entry name" value="Glycos_transf_2"/>
    <property type="match status" value="1"/>
</dbReference>
<feature type="domain" description="TarS/TarP linker" evidence="2">
    <location>
        <begin position="234"/>
        <end position="320"/>
    </location>
</feature>
<organism evidence="3 4">
    <name type="scientific">Yinghuangia soli</name>
    <dbReference type="NCBI Taxonomy" id="2908204"/>
    <lineage>
        <taxon>Bacteria</taxon>
        <taxon>Bacillati</taxon>
        <taxon>Actinomycetota</taxon>
        <taxon>Actinomycetes</taxon>
        <taxon>Kitasatosporales</taxon>
        <taxon>Streptomycetaceae</taxon>
        <taxon>Yinghuangia</taxon>
    </lineage>
</organism>
<reference evidence="3" key="1">
    <citation type="submission" date="2022-01" db="EMBL/GenBank/DDBJ databases">
        <title>Genome-Based Taxonomic Classification of the Phylum Actinobacteria.</title>
        <authorList>
            <person name="Gao Y."/>
        </authorList>
    </citation>
    <scope>NUCLEOTIDE SEQUENCE</scope>
    <source>
        <strain evidence="3">KLBMP 8922</strain>
    </source>
</reference>
<accession>A0AA41TZ94</accession>
<gene>
    <name evidence="3" type="ORF">LZ495_08570</name>
</gene>
<dbReference type="InterPro" id="IPR001173">
    <property type="entry name" value="Glyco_trans_2-like"/>
</dbReference>
<comment type="caution">
    <text evidence="3">The sequence shown here is derived from an EMBL/GenBank/DDBJ whole genome shotgun (WGS) entry which is preliminary data.</text>
</comment>
<proteinExistence type="predicted"/>
<dbReference type="PANTHER" id="PTHR43685">
    <property type="entry name" value="GLYCOSYLTRANSFERASE"/>
    <property type="match status" value="1"/>
</dbReference>
<keyword evidence="4" id="KW-1185">Reference proteome</keyword>
<dbReference type="RefSeq" id="WP_235051407.1">
    <property type="nucleotide sequence ID" value="NZ_JAKFHA010000003.1"/>
</dbReference>
<evidence type="ECO:0000313" key="3">
    <source>
        <dbReference type="EMBL" id="MCF2527266.1"/>
    </source>
</evidence>